<dbReference type="AlphaFoldDB" id="A0A382VHC3"/>
<sequence length="53" mass="5728">MCLVGCCYCDLDRRACAGTSGAAMTFLVDAREYVVVINNNRDRGGELVAFPLP</sequence>
<evidence type="ECO:0000313" key="1">
    <source>
        <dbReference type="EMBL" id="SVD45291.1"/>
    </source>
</evidence>
<name>A0A382VHC3_9ZZZZ</name>
<protein>
    <submittedName>
        <fullName evidence="1">Uncharacterized protein</fullName>
    </submittedName>
</protein>
<reference evidence="1" key="1">
    <citation type="submission" date="2018-05" db="EMBL/GenBank/DDBJ databases">
        <authorList>
            <person name="Lanie J.A."/>
            <person name="Ng W.-L."/>
            <person name="Kazmierczak K.M."/>
            <person name="Andrzejewski T.M."/>
            <person name="Davidsen T.M."/>
            <person name="Wayne K.J."/>
            <person name="Tettelin H."/>
            <person name="Glass J.I."/>
            <person name="Rusch D."/>
            <person name="Podicherti R."/>
            <person name="Tsui H.-C.T."/>
            <person name="Winkler M.E."/>
        </authorList>
    </citation>
    <scope>NUCLEOTIDE SEQUENCE</scope>
</reference>
<gene>
    <name evidence="1" type="ORF">METZ01_LOCUS398145</name>
</gene>
<dbReference type="EMBL" id="UINC01151591">
    <property type="protein sequence ID" value="SVD45291.1"/>
    <property type="molecule type" value="Genomic_DNA"/>
</dbReference>
<proteinExistence type="predicted"/>
<accession>A0A382VHC3</accession>
<organism evidence="1">
    <name type="scientific">marine metagenome</name>
    <dbReference type="NCBI Taxonomy" id="408172"/>
    <lineage>
        <taxon>unclassified sequences</taxon>
        <taxon>metagenomes</taxon>
        <taxon>ecological metagenomes</taxon>
    </lineage>
</organism>